<keyword evidence="6" id="KW-1185">Reference proteome</keyword>
<comment type="caution">
    <text evidence="2">Lacks conserved residue(s) required for the propagation of feature annotation.</text>
</comment>
<dbReference type="EMBL" id="JAKNCT010000002">
    <property type="protein sequence ID" value="MCG5030297.1"/>
    <property type="molecule type" value="Genomic_DNA"/>
</dbReference>
<keyword evidence="1 2" id="KW-0238">DNA-binding</keyword>
<dbReference type="InterPro" id="IPR012340">
    <property type="entry name" value="NA-bd_OB-fold"/>
</dbReference>
<name>A0ABS9MNU8_9BURK</name>
<protein>
    <recommendedName>
        <fullName evidence="2 3">Single-stranded DNA-binding protein</fullName>
        <shortName evidence="2">SSB</shortName>
    </recommendedName>
</protein>
<feature type="short sequence motif" description="Important for interaction with partner proteins" evidence="2">
    <location>
        <begin position="157"/>
        <end position="162"/>
    </location>
</feature>
<dbReference type="NCBIfam" id="TIGR00621">
    <property type="entry name" value="ssb"/>
    <property type="match status" value="1"/>
</dbReference>
<dbReference type="GO" id="GO:0003677">
    <property type="term" value="F:DNA binding"/>
    <property type="evidence" value="ECO:0007669"/>
    <property type="project" value="UniProtKB-KW"/>
</dbReference>
<dbReference type="PANTHER" id="PTHR10302:SF27">
    <property type="entry name" value="SINGLE-STRANDED DNA-BINDING PROTEIN"/>
    <property type="match status" value="1"/>
</dbReference>
<keyword evidence="2" id="KW-0227">DNA damage</keyword>
<dbReference type="CDD" id="cd04496">
    <property type="entry name" value="SSB_OBF"/>
    <property type="match status" value="1"/>
</dbReference>
<feature type="region of interest" description="Disordered" evidence="4">
    <location>
        <begin position="107"/>
        <end position="162"/>
    </location>
</feature>
<comment type="caution">
    <text evidence="5">The sequence shown here is derived from an EMBL/GenBank/DDBJ whole genome shotgun (WGS) entry which is preliminary data.</text>
</comment>
<keyword evidence="2" id="KW-0234">DNA repair</keyword>
<feature type="compositionally biased region" description="Low complexity" evidence="4">
    <location>
        <begin position="135"/>
        <end position="149"/>
    </location>
</feature>
<accession>A0ABS9MNU8</accession>
<dbReference type="InterPro" id="IPR011344">
    <property type="entry name" value="ssDNA-bd"/>
</dbReference>
<proteinExistence type="inferred from homology"/>
<keyword evidence="2" id="KW-0233">DNA recombination</keyword>
<dbReference type="PIRSF" id="PIRSF002070">
    <property type="entry name" value="SSB"/>
    <property type="match status" value="1"/>
</dbReference>
<dbReference type="Gene3D" id="2.40.50.140">
    <property type="entry name" value="Nucleic acid-binding proteins"/>
    <property type="match status" value="1"/>
</dbReference>
<dbReference type="HAMAP" id="MF_00984">
    <property type="entry name" value="SSB"/>
    <property type="match status" value="1"/>
</dbReference>
<comment type="subunit">
    <text evidence="2">Homotetramer.</text>
</comment>
<dbReference type="Proteomes" id="UP001297600">
    <property type="component" value="Unassembled WGS sequence"/>
</dbReference>
<organism evidence="5 6">
    <name type="scientific">Mesosutterella porci</name>
    <dbReference type="NCBI Taxonomy" id="2915351"/>
    <lineage>
        <taxon>Bacteria</taxon>
        <taxon>Pseudomonadati</taxon>
        <taxon>Pseudomonadota</taxon>
        <taxon>Betaproteobacteria</taxon>
        <taxon>Burkholderiales</taxon>
        <taxon>Sutterellaceae</taxon>
        <taxon>Mesosutterella</taxon>
    </lineage>
</organism>
<evidence type="ECO:0000256" key="2">
    <source>
        <dbReference type="HAMAP-Rule" id="MF_00984"/>
    </source>
</evidence>
<comment type="function">
    <text evidence="2">Plays an important role in DNA replication, recombination and repair. Binds to ssDNA and to an array of partner proteins to recruit them to their sites of action during DNA metabolism.</text>
</comment>
<evidence type="ECO:0000256" key="4">
    <source>
        <dbReference type="SAM" id="MobiDB-lite"/>
    </source>
</evidence>
<dbReference type="PROSITE" id="PS50935">
    <property type="entry name" value="SSB"/>
    <property type="match status" value="1"/>
</dbReference>
<evidence type="ECO:0000313" key="5">
    <source>
        <dbReference type="EMBL" id="MCG5030297.1"/>
    </source>
</evidence>
<dbReference type="RefSeq" id="WP_237977951.1">
    <property type="nucleotide sequence ID" value="NZ_JAKNCT010000002.1"/>
</dbReference>
<evidence type="ECO:0000313" key="6">
    <source>
        <dbReference type="Proteomes" id="UP001297600"/>
    </source>
</evidence>
<evidence type="ECO:0000256" key="3">
    <source>
        <dbReference type="PIRNR" id="PIRNR002070"/>
    </source>
</evidence>
<keyword evidence="2" id="KW-0235">DNA replication</keyword>
<reference evidence="5 6" key="1">
    <citation type="submission" date="2022-02" db="EMBL/GenBank/DDBJ databases">
        <title>Mesosutterella porci, a novel member of the family Sutterellaceae from pig feces.</title>
        <authorList>
            <person name="Wylensek D."/>
            <person name="Clavel T."/>
        </authorList>
    </citation>
    <scope>NUCLEOTIDE SEQUENCE [LARGE SCALE GENOMIC DNA]</scope>
    <source>
        <strain evidence="6">oilRF-744-wt-GAM-9</strain>
    </source>
</reference>
<evidence type="ECO:0000256" key="1">
    <source>
        <dbReference type="ARBA" id="ARBA00023125"/>
    </source>
</evidence>
<sequence>MASVNKVILLGRLGRDPETRYASEGGTPICHLAVATSRRYKDRDGNRREETEWHNVVLFGRSAEIAQQYLQKGSEVYIEGRLRTRSYEKDGVKRYSTEIIGESMQLGARANAGSAPSQSDAPAGFESAQRQNLNPPHAAPAAAPKPAAPVSDVDSLDEDIPF</sequence>
<dbReference type="Pfam" id="PF00436">
    <property type="entry name" value="SSB"/>
    <property type="match status" value="1"/>
</dbReference>
<dbReference type="InterPro" id="IPR000424">
    <property type="entry name" value="Primosome_PriB/ssb"/>
</dbReference>
<dbReference type="PANTHER" id="PTHR10302">
    <property type="entry name" value="SINGLE-STRANDED DNA-BINDING PROTEIN"/>
    <property type="match status" value="1"/>
</dbReference>
<dbReference type="SUPFAM" id="SSF50249">
    <property type="entry name" value="Nucleic acid-binding proteins"/>
    <property type="match status" value="1"/>
</dbReference>
<gene>
    <name evidence="5" type="ORF">MAF45_02345</name>
</gene>